<name>A0A175YER9_DAUCS</name>
<accession>A0A175YER9</accession>
<dbReference type="PANTHER" id="PTHR33494:SF5">
    <property type="entry name" value="F10A16.6 PROTEIN"/>
    <property type="match status" value="1"/>
</dbReference>
<dbReference type="Gramene" id="KZM81740">
    <property type="protein sequence ID" value="KZM81740"/>
    <property type="gene ID" value="DCAR_029353"/>
</dbReference>
<protein>
    <recommendedName>
        <fullName evidence="2">TRF2/HOY1 PH-like domain-containing protein</fullName>
    </recommendedName>
</protein>
<reference evidence="3" key="1">
    <citation type="journal article" date="2016" name="Nat. Genet.">
        <title>A high-quality carrot genome assembly provides new insights into carotenoid accumulation and asterid genome evolution.</title>
        <authorList>
            <person name="Iorizzo M."/>
            <person name="Ellison S."/>
            <person name="Senalik D."/>
            <person name="Zeng P."/>
            <person name="Satapoomin P."/>
            <person name="Huang J."/>
            <person name="Bowman M."/>
            <person name="Iovene M."/>
            <person name="Sanseverino W."/>
            <person name="Cavagnaro P."/>
            <person name="Yildiz M."/>
            <person name="Macko-Podgorni A."/>
            <person name="Moranska E."/>
            <person name="Grzebelus E."/>
            <person name="Grzebelus D."/>
            <person name="Ashrafi H."/>
            <person name="Zheng Z."/>
            <person name="Cheng S."/>
            <person name="Spooner D."/>
            <person name="Van Deynze A."/>
            <person name="Simon P."/>
        </authorList>
    </citation>
    <scope>NUCLEOTIDE SEQUENCE [LARGE SCALE GENOMIC DNA]</scope>
    <source>
        <tissue evidence="3">Leaf</tissue>
    </source>
</reference>
<evidence type="ECO:0000313" key="4">
    <source>
        <dbReference type="EMBL" id="WOH14285.1"/>
    </source>
</evidence>
<keyword evidence="5" id="KW-1185">Reference proteome</keyword>
<dbReference type="PANTHER" id="PTHR33494">
    <property type="entry name" value="OS02G0793800 PROTEIN"/>
    <property type="match status" value="1"/>
</dbReference>
<sequence>MNSDDSSSQQFSSKKGRLLQEDINSCRSNSPLGLRLDKTQSFISLVESKLSKTRKSMDSEKLKASNMSATFVKIGNWEMSARHEGHIVAKCYYAKKKIVWEILEGALKRKIEIHWADIIGINAMIKDGECGILLIELGHPPAYYREFDPMPRKHTVWQQASDFTGGQAPLHRRHLLIFPPGVLDRHYEKLLQFDKRLFELSQKPFPTQNNQYFHSNILGYTPYPSSSILTLNRQSDLTKFQTRCHDQIYEQTSGFGIVDTSSPTSVMDFPVDVAERNSLLKNQGTVYSTPGQSSNTMDLQYSGYTYQDCQHRAYREDLGMAFGIGGIQITEIEQHLLGDSEVVGTDDAALLARVSSLHSFFDLDEGNLTKESSIVASPMIIEDGYFGYRSGASVDLQSYNGTIPLYPSTGPSASVDLLPVHDCENLSLDPFRGMCHWS</sequence>
<organism evidence="3">
    <name type="scientific">Daucus carota subsp. sativus</name>
    <name type="common">Carrot</name>
    <dbReference type="NCBI Taxonomy" id="79200"/>
    <lineage>
        <taxon>Eukaryota</taxon>
        <taxon>Viridiplantae</taxon>
        <taxon>Streptophyta</taxon>
        <taxon>Embryophyta</taxon>
        <taxon>Tracheophyta</taxon>
        <taxon>Spermatophyta</taxon>
        <taxon>Magnoliopsida</taxon>
        <taxon>eudicotyledons</taxon>
        <taxon>Gunneridae</taxon>
        <taxon>Pentapetalae</taxon>
        <taxon>asterids</taxon>
        <taxon>campanulids</taxon>
        <taxon>Apiales</taxon>
        <taxon>Apiaceae</taxon>
        <taxon>Apioideae</taxon>
        <taxon>Scandiceae</taxon>
        <taxon>Daucinae</taxon>
        <taxon>Daucus</taxon>
        <taxon>Daucus sect. Daucus</taxon>
    </lineage>
</organism>
<dbReference type="Proteomes" id="UP000077755">
    <property type="component" value="Chromosome 9"/>
</dbReference>
<evidence type="ECO:0000259" key="2">
    <source>
        <dbReference type="Pfam" id="PF24818"/>
    </source>
</evidence>
<feature type="region of interest" description="Disordered" evidence="1">
    <location>
        <begin position="1"/>
        <end position="29"/>
    </location>
</feature>
<evidence type="ECO:0000313" key="3">
    <source>
        <dbReference type="EMBL" id="KZM81740.1"/>
    </source>
</evidence>
<evidence type="ECO:0000256" key="1">
    <source>
        <dbReference type="SAM" id="MobiDB-lite"/>
    </source>
</evidence>
<dbReference type="EMBL" id="CP093351">
    <property type="protein sequence ID" value="WOH14285.1"/>
    <property type="molecule type" value="Genomic_DNA"/>
</dbReference>
<dbReference type="EMBL" id="LNRQ01000009">
    <property type="protein sequence ID" value="KZM81740.1"/>
    <property type="molecule type" value="Genomic_DNA"/>
</dbReference>
<dbReference type="AlphaFoldDB" id="A0A175YER9"/>
<gene>
    <name evidence="3" type="ORF">DCAR_029353</name>
    <name evidence="4" type="ORF">DCAR_0933804</name>
</gene>
<dbReference type="KEGG" id="dcr:108202228"/>
<reference evidence="4" key="2">
    <citation type="submission" date="2022-03" db="EMBL/GenBank/DDBJ databases">
        <title>Draft title - Genomic analysis of global carrot germplasm unveils the trajectory of domestication and the origin of high carotenoid orange carrot.</title>
        <authorList>
            <person name="Iorizzo M."/>
            <person name="Ellison S."/>
            <person name="Senalik D."/>
            <person name="Macko-Podgorni A."/>
            <person name="Grzebelus D."/>
            <person name="Bostan H."/>
            <person name="Rolling W."/>
            <person name="Curaba J."/>
            <person name="Simon P."/>
        </authorList>
    </citation>
    <scope>NUCLEOTIDE SEQUENCE</scope>
    <source>
        <tissue evidence="4">Leaf</tissue>
    </source>
</reference>
<dbReference type="OrthoDB" id="6159439at2759"/>
<feature type="domain" description="TRF2/HOY1 PH-like" evidence="2">
    <location>
        <begin position="66"/>
        <end position="184"/>
    </location>
</feature>
<evidence type="ECO:0000313" key="5">
    <source>
        <dbReference type="Proteomes" id="UP000077755"/>
    </source>
</evidence>
<proteinExistence type="predicted"/>
<dbReference type="Pfam" id="PF24818">
    <property type="entry name" value="PH_TRF2_HOY1"/>
    <property type="match status" value="1"/>
</dbReference>
<dbReference type="InterPro" id="IPR057939">
    <property type="entry name" value="TRF2_HOY1_PH"/>
</dbReference>
<feature type="compositionally biased region" description="Low complexity" evidence="1">
    <location>
        <begin position="1"/>
        <end position="13"/>
    </location>
</feature>